<dbReference type="InterPro" id="IPR050135">
    <property type="entry name" value="dGTPase-like"/>
</dbReference>
<sequence length="1183" mass="137334">MTNTTGEEHSKRVSFGGEEQVKMIIYDEIPIEESVYTKTAFTSSDAPPSKVTVTTQESEFPRPISPPTLIEEPTFIPHSPPLPSLAKKMASETENPFRPQDQLYHEVDPIVEQYKTKPYPKSPTVSPTSTPSKKLKIPEEEEALLKESKKEELLQGNSIADHHQMANTTTTISLTPKKEMTEEEDIVDLPPPSKMSQLSLYEERSIDDSIHGFIPISYYANLIIDTRYFDRVKNIQQTGVAKVVYPCAEHSRKSHSLGTYFLSLRVLKKLAEGQGCLKIDEKDIICVSIAALCHDIGHGPYSHTYDGLFLNAVNKNNGFRHEVASIEILKMIFKEYPFIKEEFDKVLSESDYTFIYECINPTLPFIVNGEWILKGRGREKSFLYDIVSNVHTGIDVDKFDYFLRDSFFCNIRSSQFNVDVLQRIIDYSRVVYDSKLGYSRIGYALKIKNCINAVFETRKYLFETLYCHKTCLSYEHLLIKAWIEADKYLEFKTKSGETLKLSTIYKDWEVYSSVTDNVVTTLIEFSSDERLQKSRDIYKKLQERRIPKVVYTLKGYKLKDMDEEFIEKWIIENCSKYIDGDKLFVKIRKIHGGKGIFKNPMDDVLFFNHKSNNRSLIEEGITSNEENNNELPGGKIDAFVYTEYGADSPERKAIYASASQFEELFLQFDFTGQNIFGDLGLLDNSKCRHLNRTFLIFSIIILRNTKEYSIMHQLNFYEERSIDDSIHGFIPISYYANLIIDTKYFDRVRNIQQTGVVKMVYPCAEHSRKSHLLGTYFLAIYVLKKLAEVQPCLKIDEKDIICVSIAALCHDIGHGPYSHTYDGAFLNAINKNNGFKHEVASIEILKMIFKEYPFIKKEFDKLLNDEDYTFIYECINPTLPFIVNGEWILKGRGKEKSFLYDIVSNVHTGIDVDKFDYFLRDSFFCNIRSSQFNVDVLQRIIDYSRVVYDSKLGYFRIGYALKIKNCINAVFETRKYLYETLYCHKTCLSYEHLLTKAWIEADKYLEFKTKSGETLKLSTIYKDWEVYSSVTDNVVTTLIQFSPDERLQKSRDIYKKLQERRIPKVVYTLKGFKLINMDEEFIREWILRDCSKFIDGDKLFVKIRKIHSGKGIFKNPMDDVLFFNHKSNNRSVIEEGITCKVENNNELPGGKIDAFVYTEYSADSLERKAIHTSAFRFEKLFLQ</sequence>
<organism evidence="4 5">
    <name type="scientific">Strongyloides stercoralis</name>
    <name type="common">Threadworm</name>
    <dbReference type="NCBI Taxonomy" id="6248"/>
    <lineage>
        <taxon>Eukaryota</taxon>
        <taxon>Metazoa</taxon>
        <taxon>Ecdysozoa</taxon>
        <taxon>Nematoda</taxon>
        <taxon>Chromadorea</taxon>
        <taxon>Rhabditida</taxon>
        <taxon>Tylenchina</taxon>
        <taxon>Panagrolaimomorpha</taxon>
        <taxon>Strongyloidoidea</taxon>
        <taxon>Strongyloididae</taxon>
        <taxon>Strongyloides</taxon>
    </lineage>
</organism>
<proteinExistence type="inferred from homology"/>
<dbReference type="GO" id="GO:0006203">
    <property type="term" value="P:dGTP catabolic process"/>
    <property type="evidence" value="ECO:0007669"/>
    <property type="project" value="TreeGrafter"/>
</dbReference>
<dbReference type="AlphaFoldDB" id="A0AAF5D298"/>
<evidence type="ECO:0000256" key="1">
    <source>
        <dbReference type="ARBA" id="ARBA00005776"/>
    </source>
</evidence>
<protein>
    <submittedName>
        <fullName evidence="5">HDc domain-containing protein</fullName>
    </submittedName>
</protein>
<dbReference type="Pfam" id="PF01966">
    <property type="entry name" value="HD"/>
    <property type="match status" value="2"/>
</dbReference>
<evidence type="ECO:0000313" key="4">
    <source>
        <dbReference type="Proteomes" id="UP000035681"/>
    </source>
</evidence>
<evidence type="ECO:0000256" key="2">
    <source>
        <dbReference type="SAM" id="MobiDB-lite"/>
    </source>
</evidence>
<feature type="compositionally biased region" description="Low complexity" evidence="2">
    <location>
        <begin position="116"/>
        <end position="132"/>
    </location>
</feature>
<feature type="domain" description="HD/PDEase" evidence="3">
    <location>
        <begin position="764"/>
        <end position="927"/>
    </location>
</feature>
<evidence type="ECO:0000313" key="5">
    <source>
        <dbReference type="WBParaSite" id="TCONS_00004908.p1"/>
    </source>
</evidence>
<dbReference type="GO" id="GO:0008832">
    <property type="term" value="F:dGTPase activity"/>
    <property type="evidence" value="ECO:0007669"/>
    <property type="project" value="TreeGrafter"/>
</dbReference>
<keyword evidence="4" id="KW-1185">Reference proteome</keyword>
<feature type="compositionally biased region" description="Polar residues" evidence="2">
    <location>
        <begin position="40"/>
        <end position="58"/>
    </location>
</feature>
<dbReference type="InterPro" id="IPR006674">
    <property type="entry name" value="HD_domain"/>
</dbReference>
<dbReference type="SMART" id="SM00471">
    <property type="entry name" value="HDc"/>
    <property type="match status" value="2"/>
</dbReference>
<dbReference type="InterPro" id="IPR003607">
    <property type="entry name" value="HD/PDEase_dom"/>
</dbReference>
<feature type="domain" description="HD/PDEase" evidence="3">
    <location>
        <begin position="248"/>
        <end position="411"/>
    </location>
</feature>
<feature type="region of interest" description="Disordered" evidence="2">
    <location>
        <begin position="116"/>
        <end position="135"/>
    </location>
</feature>
<name>A0AAF5D298_STRER</name>
<dbReference type="Gene3D" id="1.10.3210.10">
    <property type="entry name" value="Hypothetical protein af1432"/>
    <property type="match status" value="2"/>
</dbReference>
<dbReference type="SUPFAM" id="SSF109604">
    <property type="entry name" value="HD-domain/PDEase-like"/>
    <property type="match status" value="2"/>
</dbReference>
<dbReference type="GO" id="GO:0005634">
    <property type="term" value="C:nucleus"/>
    <property type="evidence" value="ECO:0007669"/>
    <property type="project" value="TreeGrafter"/>
</dbReference>
<dbReference type="Proteomes" id="UP000035681">
    <property type="component" value="Unplaced"/>
</dbReference>
<reference evidence="5" key="1">
    <citation type="submission" date="2024-02" db="UniProtKB">
        <authorList>
            <consortium name="WormBaseParasite"/>
        </authorList>
    </citation>
    <scope>IDENTIFICATION</scope>
</reference>
<dbReference type="WBParaSite" id="TCONS_00004908.p1">
    <property type="protein sequence ID" value="TCONS_00004908.p1"/>
    <property type="gene ID" value="XLOC_003129"/>
</dbReference>
<evidence type="ECO:0000259" key="3">
    <source>
        <dbReference type="SMART" id="SM00471"/>
    </source>
</evidence>
<dbReference type="PANTHER" id="PTHR11373:SF4">
    <property type="entry name" value="DEOXYNUCLEOSIDE TRIPHOSPHATE TRIPHOSPHOHYDROLASE SAMHD1"/>
    <property type="match status" value="1"/>
</dbReference>
<comment type="similarity">
    <text evidence="1">Belongs to the SAMHD1 family.</text>
</comment>
<dbReference type="CDD" id="cd00077">
    <property type="entry name" value="HDc"/>
    <property type="match status" value="2"/>
</dbReference>
<dbReference type="PANTHER" id="PTHR11373">
    <property type="entry name" value="DEOXYNUCLEOSIDE TRIPHOSPHATE TRIPHOSPHOHYDROLASE"/>
    <property type="match status" value="1"/>
</dbReference>
<accession>A0AAF5D298</accession>
<feature type="region of interest" description="Disordered" evidence="2">
    <location>
        <begin position="40"/>
        <end position="103"/>
    </location>
</feature>